<reference evidence="2" key="1">
    <citation type="submission" date="2010-04" db="EMBL/GenBank/DDBJ databases">
        <authorList>
            <person name="Reid K.E."/>
            <person name="Liao N."/>
            <person name="Chan S."/>
            <person name="Docking R."/>
            <person name="Taylor G."/>
            <person name="Moore R."/>
            <person name="Mayo M."/>
            <person name="Munro S."/>
            <person name="King J."/>
            <person name="Yanchuk A."/>
            <person name="Holt R."/>
            <person name="Jones S."/>
            <person name="Marra M."/>
            <person name="Ritland C.E."/>
            <person name="Ritland K."/>
            <person name="Bohlmann J."/>
        </authorList>
    </citation>
    <scope>NUCLEOTIDE SEQUENCE</scope>
    <source>
        <tissue evidence="2">Bud</tissue>
    </source>
</reference>
<feature type="compositionally biased region" description="Polar residues" evidence="1">
    <location>
        <begin position="1"/>
        <end position="14"/>
    </location>
</feature>
<dbReference type="EMBL" id="BT124512">
    <property type="protein sequence ID" value="ADE77757.1"/>
    <property type="molecule type" value="mRNA"/>
</dbReference>
<accession>D5ADY8</accession>
<evidence type="ECO:0000313" key="2">
    <source>
        <dbReference type="EMBL" id="ADE77757.1"/>
    </source>
</evidence>
<sequence length="208" mass="22617">MADSDFVSQSSSNPLPRKRARDESSDVTESVLLSDDTDSGLIFVPEAKKPNAVPLAQDADLLALLDRIDKMDSYTDEDGFSCEVQLSKNERRDSGIVKSSEEAEMGVTSKHTDSSSSIGDGSDIGDLQAYGNVLGELDFNVFLDSADELAMGFNQFQYYDGDVVAAISSQVLPENAGYNEAAAEVFQGSLWEDDFWQLTDVKEIQQGS</sequence>
<protein>
    <submittedName>
        <fullName evidence="2">Uncharacterized protein</fullName>
    </submittedName>
</protein>
<evidence type="ECO:0000256" key="1">
    <source>
        <dbReference type="SAM" id="MobiDB-lite"/>
    </source>
</evidence>
<organism evidence="2">
    <name type="scientific">Picea sitchensis</name>
    <name type="common">Sitka spruce</name>
    <name type="synonym">Pinus sitchensis</name>
    <dbReference type="NCBI Taxonomy" id="3332"/>
    <lineage>
        <taxon>Eukaryota</taxon>
        <taxon>Viridiplantae</taxon>
        <taxon>Streptophyta</taxon>
        <taxon>Embryophyta</taxon>
        <taxon>Tracheophyta</taxon>
        <taxon>Spermatophyta</taxon>
        <taxon>Pinopsida</taxon>
        <taxon>Pinidae</taxon>
        <taxon>Conifers I</taxon>
        <taxon>Pinales</taxon>
        <taxon>Pinaceae</taxon>
        <taxon>Picea</taxon>
    </lineage>
</organism>
<proteinExistence type="evidence at transcript level"/>
<feature type="compositionally biased region" description="Basic and acidic residues" evidence="1">
    <location>
        <begin position="91"/>
        <end position="101"/>
    </location>
</feature>
<feature type="region of interest" description="Disordered" evidence="1">
    <location>
        <begin position="91"/>
        <end position="120"/>
    </location>
</feature>
<name>D5ADY8_PICSI</name>
<dbReference type="AlphaFoldDB" id="D5ADY8"/>
<feature type="region of interest" description="Disordered" evidence="1">
    <location>
        <begin position="1"/>
        <end position="31"/>
    </location>
</feature>